<sequence>MTLPMPPAGAGLARRSLLRGVGLAAGAAPLTIGSLPRPSVAQAASPAERRMTLDNAVTVTRMRLDNLVATWHATFNTGDVLRAFDPAMQGAGSDVRLSRIITTTELPGTGERVTISGLLAIPAGATGRIPVVSWQHGTIFGADSVPSNLTRIAEDDYVMREGTDSAETLFMVQRLAANGFAVIGADYIGKGPFRDGRPEAYVVKEATTRCCLDMLDAGIAGMRSLGLEPGPLFLHGWSQGAINTQWLAQALQDGGRPARAAAAASPFNDLNETFRWWAGGLTYPAPTAAAYPAVPDWVSLGMIIVLGSYQTYYGLDGLIEAAVRPEYHEMALKFWPDEGLDFDPAQHFPKTTELLTEGLFQGFTADVVSRFLRQLAANRATFWDYAAPMRFFYGLADEAIHPVLAQQPLAAGGARIDGAAVPRGTHRITFLASLYGNGAETSGQPDLLTWFRSRLPG</sequence>
<dbReference type="InterPro" id="IPR005152">
    <property type="entry name" value="Lipase_secreted"/>
</dbReference>
<dbReference type="InterPro" id="IPR006311">
    <property type="entry name" value="TAT_signal"/>
</dbReference>
<dbReference type="EMBL" id="JAHYBZ010000001">
    <property type="protein sequence ID" value="MBW6396751.1"/>
    <property type="molecule type" value="Genomic_DNA"/>
</dbReference>
<evidence type="ECO:0008006" key="3">
    <source>
        <dbReference type="Google" id="ProtNLM"/>
    </source>
</evidence>
<dbReference type="InterPro" id="IPR029058">
    <property type="entry name" value="AB_hydrolase_fold"/>
</dbReference>
<dbReference type="RefSeq" id="WP_219761257.1">
    <property type="nucleotide sequence ID" value="NZ_JAHYBZ010000001.1"/>
</dbReference>
<accession>A0ABS7A375</accession>
<protein>
    <recommendedName>
        <fullName evidence="3">Lysophospholipase</fullName>
    </recommendedName>
</protein>
<proteinExistence type="predicted"/>
<dbReference type="Gene3D" id="3.40.50.1820">
    <property type="entry name" value="alpha/beta hydrolase"/>
    <property type="match status" value="1"/>
</dbReference>
<reference evidence="1 2" key="1">
    <citation type="submission" date="2021-07" db="EMBL/GenBank/DDBJ databases">
        <authorList>
            <person name="So Y."/>
        </authorList>
    </citation>
    <scope>NUCLEOTIDE SEQUENCE [LARGE SCALE GENOMIC DNA]</scope>
    <source>
        <strain evidence="1 2">HJA6</strain>
    </source>
</reference>
<evidence type="ECO:0000313" key="1">
    <source>
        <dbReference type="EMBL" id="MBW6396751.1"/>
    </source>
</evidence>
<dbReference type="PANTHER" id="PTHR34853">
    <property type="match status" value="1"/>
</dbReference>
<evidence type="ECO:0000313" key="2">
    <source>
        <dbReference type="Proteomes" id="UP001196565"/>
    </source>
</evidence>
<dbReference type="SUPFAM" id="SSF53474">
    <property type="entry name" value="alpha/beta-Hydrolases"/>
    <property type="match status" value="1"/>
</dbReference>
<keyword evidence="2" id="KW-1185">Reference proteome</keyword>
<organism evidence="1 2">
    <name type="scientific">Roseomonas alba</name>
    <dbReference type="NCBI Taxonomy" id="2846776"/>
    <lineage>
        <taxon>Bacteria</taxon>
        <taxon>Pseudomonadati</taxon>
        <taxon>Pseudomonadota</taxon>
        <taxon>Alphaproteobacteria</taxon>
        <taxon>Acetobacterales</taxon>
        <taxon>Roseomonadaceae</taxon>
        <taxon>Roseomonas</taxon>
    </lineage>
</organism>
<dbReference type="Proteomes" id="UP001196565">
    <property type="component" value="Unassembled WGS sequence"/>
</dbReference>
<name>A0ABS7A375_9PROT</name>
<dbReference type="PANTHER" id="PTHR34853:SF1">
    <property type="entry name" value="LIPASE 5"/>
    <property type="match status" value="1"/>
</dbReference>
<dbReference type="PROSITE" id="PS51318">
    <property type="entry name" value="TAT"/>
    <property type="match status" value="1"/>
</dbReference>
<comment type="caution">
    <text evidence="1">The sequence shown here is derived from an EMBL/GenBank/DDBJ whole genome shotgun (WGS) entry which is preliminary data.</text>
</comment>
<gene>
    <name evidence="1" type="ORF">KPL78_02780</name>
</gene>